<organism evidence="2">
    <name type="scientific">hydrothermal vent metagenome</name>
    <dbReference type="NCBI Taxonomy" id="652676"/>
    <lineage>
        <taxon>unclassified sequences</taxon>
        <taxon>metagenomes</taxon>
        <taxon>ecological metagenomes</taxon>
    </lineage>
</organism>
<sequence>MPISTPAQIRFPLDIPQVDVLATKQTRNGQFIITVESRQETTECGVCKQTIPCKYGLGEKTQLRHLPILGQETIIIIRPRRAQCPTCLHNPTTTQTLSWYEQRSPHTKAYDNYLVKQLIGSSVKDVSLKEKVGYDAVLGALQRQVKSEVNWDKIQNLGTIGIDEVAHKKGHKSYRAVITARQDDGTTIILAVLNNRKKRQ</sequence>
<evidence type="ECO:0000313" key="2">
    <source>
        <dbReference type="EMBL" id="VAW36511.1"/>
    </source>
</evidence>
<dbReference type="PANTHER" id="PTHR33498:SF1">
    <property type="entry name" value="TRANSPOSASE FOR INSERTION SEQUENCE ELEMENT IS1557"/>
    <property type="match status" value="1"/>
</dbReference>
<dbReference type="PANTHER" id="PTHR33498">
    <property type="entry name" value="TRANSPOSASE FOR INSERTION SEQUENCE ELEMENT IS1557"/>
    <property type="match status" value="1"/>
</dbReference>
<reference evidence="2" key="1">
    <citation type="submission" date="2018-06" db="EMBL/GenBank/DDBJ databases">
        <authorList>
            <person name="Zhirakovskaya E."/>
        </authorList>
    </citation>
    <scope>NUCLEOTIDE SEQUENCE</scope>
</reference>
<protein>
    <recommendedName>
        <fullName evidence="1">Transposase IS204/IS1001/IS1096/IS1165 zinc-finger domain-containing protein</fullName>
    </recommendedName>
</protein>
<dbReference type="EMBL" id="UOEU01000629">
    <property type="protein sequence ID" value="VAW36511.1"/>
    <property type="molecule type" value="Genomic_DNA"/>
</dbReference>
<feature type="domain" description="Transposase IS204/IS1001/IS1096/IS1165 zinc-finger" evidence="1">
    <location>
        <begin position="42"/>
        <end position="87"/>
    </location>
</feature>
<dbReference type="InterPro" id="IPR047951">
    <property type="entry name" value="Transpos_ISL3"/>
</dbReference>
<gene>
    <name evidence="2" type="ORF">MNBD_CHLOROFLEXI01-2670</name>
</gene>
<evidence type="ECO:0000259" key="1">
    <source>
        <dbReference type="Pfam" id="PF14690"/>
    </source>
</evidence>
<proteinExistence type="predicted"/>
<dbReference type="InterPro" id="IPR029261">
    <property type="entry name" value="Transposase_Znf"/>
</dbReference>
<accession>A0A3B0V0E2</accession>
<dbReference type="Pfam" id="PF14690">
    <property type="entry name" value="Zn_ribbon_ISL3"/>
    <property type="match status" value="1"/>
</dbReference>
<dbReference type="AlphaFoldDB" id="A0A3B0V0E2"/>
<name>A0A3B0V0E2_9ZZZZ</name>